<evidence type="ECO:0000313" key="2">
    <source>
        <dbReference type="EMBL" id="GIY30747.1"/>
    </source>
</evidence>
<dbReference type="AlphaFoldDB" id="A0AAV4SEB5"/>
<organism evidence="2 3">
    <name type="scientific">Caerostris extrusa</name>
    <name type="common">Bark spider</name>
    <name type="synonym">Caerostris bankana</name>
    <dbReference type="NCBI Taxonomy" id="172846"/>
    <lineage>
        <taxon>Eukaryota</taxon>
        <taxon>Metazoa</taxon>
        <taxon>Ecdysozoa</taxon>
        <taxon>Arthropoda</taxon>
        <taxon>Chelicerata</taxon>
        <taxon>Arachnida</taxon>
        <taxon>Araneae</taxon>
        <taxon>Araneomorphae</taxon>
        <taxon>Entelegynae</taxon>
        <taxon>Araneoidea</taxon>
        <taxon>Araneidae</taxon>
        <taxon>Caerostris</taxon>
    </lineage>
</organism>
<dbReference type="EMBL" id="BPLR01009271">
    <property type="protein sequence ID" value="GIY30747.1"/>
    <property type="molecule type" value="Genomic_DNA"/>
</dbReference>
<proteinExistence type="predicted"/>
<feature type="region of interest" description="Disordered" evidence="1">
    <location>
        <begin position="67"/>
        <end position="86"/>
    </location>
</feature>
<comment type="caution">
    <text evidence="2">The sequence shown here is derived from an EMBL/GenBank/DDBJ whole genome shotgun (WGS) entry which is preliminary data.</text>
</comment>
<dbReference type="Proteomes" id="UP001054945">
    <property type="component" value="Unassembled WGS sequence"/>
</dbReference>
<evidence type="ECO:0000256" key="1">
    <source>
        <dbReference type="SAM" id="MobiDB-lite"/>
    </source>
</evidence>
<evidence type="ECO:0000313" key="3">
    <source>
        <dbReference type="Proteomes" id="UP001054945"/>
    </source>
</evidence>
<keyword evidence="3" id="KW-1185">Reference proteome</keyword>
<protein>
    <submittedName>
        <fullName evidence="2">Uncharacterized protein</fullName>
    </submittedName>
</protein>
<accession>A0AAV4SEB5</accession>
<name>A0AAV4SEB5_CAEEX</name>
<gene>
    <name evidence="2" type="ORF">CEXT_615651</name>
</gene>
<sequence length="86" mass="9660">MEAVVVYLDASLYGLTNGAGITILRRISWHGRKECTTDDLLVDICKANDFAGWDVQKKDDLEPRIFPPFSPAQKQPLRCSYPSTTD</sequence>
<reference evidence="2 3" key="1">
    <citation type="submission" date="2021-06" db="EMBL/GenBank/DDBJ databases">
        <title>Caerostris extrusa draft genome.</title>
        <authorList>
            <person name="Kono N."/>
            <person name="Arakawa K."/>
        </authorList>
    </citation>
    <scope>NUCLEOTIDE SEQUENCE [LARGE SCALE GENOMIC DNA]</scope>
</reference>